<gene>
    <name evidence="2" type="ORF">BgAZ_100220</name>
</gene>
<keyword evidence="3" id="KW-1185">Reference proteome</keyword>
<dbReference type="InterPro" id="IPR026314">
    <property type="entry name" value="YLP_motif_con_p1"/>
</dbReference>
<proteinExistence type="predicted"/>
<dbReference type="SUPFAM" id="SSF55486">
    <property type="entry name" value="Metalloproteases ('zincins'), catalytic domain"/>
    <property type="match status" value="1"/>
</dbReference>
<dbReference type="Proteomes" id="UP001230268">
    <property type="component" value="Unassembled WGS sequence"/>
</dbReference>
<dbReference type="Gene3D" id="3.40.390.10">
    <property type="entry name" value="Collagenase (Catalytic Domain)"/>
    <property type="match status" value="1"/>
</dbReference>
<evidence type="ECO:0000256" key="1">
    <source>
        <dbReference type="SAM" id="MobiDB-lite"/>
    </source>
</evidence>
<dbReference type="AlphaFoldDB" id="A0AAD8USG1"/>
<dbReference type="GO" id="GO:0008237">
    <property type="term" value="F:metallopeptidase activity"/>
    <property type="evidence" value="ECO:0007669"/>
    <property type="project" value="InterPro"/>
</dbReference>
<evidence type="ECO:0000313" key="3">
    <source>
        <dbReference type="Proteomes" id="UP001230268"/>
    </source>
</evidence>
<feature type="compositionally biased region" description="Low complexity" evidence="1">
    <location>
        <begin position="404"/>
        <end position="455"/>
    </location>
</feature>
<name>A0AAD8USG1_BABGI</name>
<feature type="region of interest" description="Disordered" evidence="1">
    <location>
        <begin position="371"/>
        <end position="562"/>
    </location>
</feature>
<dbReference type="PANTHER" id="PTHR13413">
    <property type="entry name" value="YLP MOTIF CONTAINING PROTEIN NUCLEAR PROTEIN ZAP"/>
    <property type="match status" value="1"/>
</dbReference>
<dbReference type="GO" id="GO:0032204">
    <property type="term" value="P:regulation of telomere maintenance"/>
    <property type="evidence" value="ECO:0007669"/>
    <property type="project" value="TreeGrafter"/>
</dbReference>
<accession>A0AAD8USG1</accession>
<dbReference type="EMBL" id="JAVEPI010000001">
    <property type="protein sequence ID" value="KAK1444116.1"/>
    <property type="molecule type" value="Genomic_DNA"/>
</dbReference>
<reference evidence="2" key="1">
    <citation type="submission" date="2023-08" db="EMBL/GenBank/DDBJ databases">
        <title>Draft sequence of the Babesia gibsoni genome.</title>
        <authorList>
            <person name="Yamagishi J.Y."/>
            <person name="Xuan X.X."/>
        </authorList>
    </citation>
    <scope>NUCLEOTIDE SEQUENCE</scope>
    <source>
        <strain evidence="2">Azabu</strain>
    </source>
</reference>
<evidence type="ECO:0000313" key="2">
    <source>
        <dbReference type="EMBL" id="KAK1444116.1"/>
    </source>
</evidence>
<organism evidence="2 3">
    <name type="scientific">Babesia gibsoni</name>
    <dbReference type="NCBI Taxonomy" id="33632"/>
    <lineage>
        <taxon>Eukaryota</taxon>
        <taxon>Sar</taxon>
        <taxon>Alveolata</taxon>
        <taxon>Apicomplexa</taxon>
        <taxon>Aconoidasida</taxon>
        <taxon>Piroplasmida</taxon>
        <taxon>Babesiidae</taxon>
        <taxon>Babesia</taxon>
    </lineage>
</organism>
<protein>
    <submittedName>
        <fullName evidence="2">Uncharacterized protein</fullName>
    </submittedName>
</protein>
<comment type="caution">
    <text evidence="2">The sequence shown here is derived from an EMBL/GenBank/DDBJ whole genome shotgun (WGS) entry which is preliminary data.</text>
</comment>
<dbReference type="GO" id="GO:0005634">
    <property type="term" value="C:nucleus"/>
    <property type="evidence" value="ECO:0007669"/>
    <property type="project" value="InterPro"/>
</dbReference>
<dbReference type="InterPro" id="IPR024079">
    <property type="entry name" value="MetalloPept_cat_dom_sf"/>
</dbReference>
<sequence length="1256" mass="142643">MKHINYKKAVALGLGALLALAGVSSALRLKPSMPSSDMDYEVELPVEEDEMDHAVELPVEEDEMQLTFAEMGASFEPRTVTDHEGKSVVSFLQASPKSNGVAHDSVVISKDATKYDILGKVAGLENKDPVTVILGTAMGSRFDILLEQKVSKENPNFKFQAPKGKYYVKVEGSGYLLPGVHPIKLPCQQAKCPFSKQDDEITVQKIDGQPGIYKYEWVLQKDAPYGVESLSVVDLVDASVINAGKAGIEDHLDYSDAAAKLKMNYGIELHGAWGAEYASRILGILDKWTWLKEYQKVKPTKQKWILTDQSLYPQDVEIVHVLGGKGTAQTGSTGHQPTQATFLENYNRTSYQPPNHSQVKETTTYIRATDGSGKMYRVRSHEPIRLYRRPTGQTSNPKYRSKQPRSSNQQNQRGQRYQQNPQRSSHQQNQRGQQYQQNPQRLSHQQNQRGQQYQQNPRRSSHQQNQRGQQYQQNQQYQNGQQNQRGQQYQQNQQYQNGQQNQRGQQYQQNQQYQNGQQNQRGQQYQQNQQFRQNLQQQHNQQNQNGQNMNGNGGGQLKRNHDENEGYDQVVTISRLAFMYAARHTIENKAQRGVYFSRRLHKAIIRALFLHNPTMMRSHFLNMHDVKVLEPGELDVLKRQGINITKYPSGDYQSWFLHPEELVEIATSWQEYPIGMQKIKGLKYLIRRVNGTVNPDEPTAAAIAYPRGPNIDSHIEFMEVAFSNYGEVPNLILHELGHFIDINLTPANIRRKWEEVGGWYKDNNDPDGWSTSKQTEFVSAYSHKKNPSEDFACSISDYVLNPKLLMSRAPNKFQFIRENIMNGAYYVTKASHEFLVLNLGNPDFMYPGRIIRIKLQVTGNVHEDKKIEFLIELANNGENSCAVHAGFRLTSSTGTYIDVSMKATSCSHILTGSIVMDKSQKRGVWTTDQITLVDQNVLNRYVAGSEFGMRVWLDNGAEDFQEPKAITPSIALSLLKEKGYSFIRATWMVADDGKMRERGGAFASINSPVTGQHSLSEYSHLAINPPQLGPNWRNELWSGHRQIPTQMCDASMFTHRQNSAGVIFNQHRFSEDEEYNGLTRRQVESNSFNCYQVSVNIPISSAARSGPYYLSMIMTYDAAGNSQTLRWPNERGPTVYFQSNKRPDNSLPEIKDVSVKSHPVNERNPNGETVVNIAFNLRDTDSGIAYIQAVLVDPFGAKHYIHPSFYAQKGWQLISYKHILPRGSIPGVWHMSEIRAEDNAGNELVARLTEQILVSG</sequence>
<feature type="compositionally biased region" description="Low complexity" evidence="1">
    <location>
        <begin position="463"/>
        <end position="550"/>
    </location>
</feature>
<dbReference type="PANTHER" id="PTHR13413:SF0">
    <property type="entry name" value="YLP MOTIF-CONTAINING PROTEIN 1"/>
    <property type="match status" value="1"/>
</dbReference>